<evidence type="ECO:0000256" key="1">
    <source>
        <dbReference type="SAM" id="MobiDB-lite"/>
    </source>
</evidence>
<accession>A0AAV7FBS8</accession>
<feature type="region of interest" description="Disordered" evidence="1">
    <location>
        <begin position="95"/>
        <end position="138"/>
    </location>
</feature>
<dbReference type="InterPro" id="IPR038943">
    <property type="entry name" value="PLDrp1-like"/>
</dbReference>
<keyword evidence="3" id="KW-1185">Reference proteome</keyword>
<sequence length="328" mass="36992">MGRPYLDGEAEAAAAAAAAAEREKKKKKKKNMAITLSSSDFNEIEFTEYNPTPYKGGYDIAQTYGNPLPPSDAICYPRSQISGDPDEIVPVSAAAAAYDDDDDKYEKRLQDGIGNNEGEEEEEEEEQQQQQRPIYEGGGNWDGIPVRCCDLGWGNIFSYDDHRFYGDGYGDEYGYCKGTVGVEGELFGDSDGDYYRGSGSETYQNYGVPDPELGIMRCMDALEDLCNGVFFVEQQGRHCSNDQIGQNPWKETADYLFGNSNSFEETHYDPSCYDQCSDFFQHDSSSWNHQSNHYKFQSQSHHYEAYPHKTDSAAQIGSALYHHRQYKH</sequence>
<evidence type="ECO:0000313" key="2">
    <source>
        <dbReference type="EMBL" id="KAG9458573.1"/>
    </source>
</evidence>
<evidence type="ECO:0000313" key="3">
    <source>
        <dbReference type="Proteomes" id="UP000825729"/>
    </source>
</evidence>
<dbReference type="EMBL" id="JAINDJ010000002">
    <property type="protein sequence ID" value="KAG9458573.1"/>
    <property type="molecule type" value="Genomic_DNA"/>
</dbReference>
<feature type="compositionally biased region" description="Acidic residues" evidence="1">
    <location>
        <begin position="117"/>
        <end position="127"/>
    </location>
</feature>
<dbReference type="GO" id="GO:0070300">
    <property type="term" value="F:phosphatidic acid binding"/>
    <property type="evidence" value="ECO:0007669"/>
    <property type="project" value="InterPro"/>
</dbReference>
<proteinExistence type="predicted"/>
<comment type="caution">
    <text evidence="2">The sequence shown here is derived from an EMBL/GenBank/DDBJ whole genome shotgun (WGS) entry which is preliminary data.</text>
</comment>
<dbReference type="PANTHER" id="PTHR33971">
    <property type="entry name" value="OS06G0232000 PROTEIN"/>
    <property type="match status" value="1"/>
</dbReference>
<protein>
    <submittedName>
        <fullName evidence="2">Uncharacterized protein</fullName>
    </submittedName>
</protein>
<gene>
    <name evidence="2" type="ORF">H6P81_003081</name>
</gene>
<organism evidence="2 3">
    <name type="scientific">Aristolochia fimbriata</name>
    <name type="common">White veined hardy Dutchman's pipe vine</name>
    <dbReference type="NCBI Taxonomy" id="158543"/>
    <lineage>
        <taxon>Eukaryota</taxon>
        <taxon>Viridiplantae</taxon>
        <taxon>Streptophyta</taxon>
        <taxon>Embryophyta</taxon>
        <taxon>Tracheophyta</taxon>
        <taxon>Spermatophyta</taxon>
        <taxon>Magnoliopsida</taxon>
        <taxon>Magnoliidae</taxon>
        <taxon>Piperales</taxon>
        <taxon>Aristolochiaceae</taxon>
        <taxon>Aristolochia</taxon>
    </lineage>
</organism>
<dbReference type="Proteomes" id="UP000825729">
    <property type="component" value="Unassembled WGS sequence"/>
</dbReference>
<dbReference type="AlphaFoldDB" id="A0AAV7FBS8"/>
<dbReference type="PANTHER" id="PTHR33971:SF3">
    <property type="entry name" value="UBIQUITIN CARBOXYL-TERMINAL HYDROLASE 36"/>
    <property type="match status" value="1"/>
</dbReference>
<name>A0AAV7FBS8_ARIFI</name>
<reference evidence="2 3" key="1">
    <citation type="submission" date="2021-07" db="EMBL/GenBank/DDBJ databases">
        <title>The Aristolochia fimbriata genome: insights into angiosperm evolution, floral development and chemical biosynthesis.</title>
        <authorList>
            <person name="Jiao Y."/>
        </authorList>
    </citation>
    <scope>NUCLEOTIDE SEQUENCE [LARGE SCALE GENOMIC DNA]</scope>
    <source>
        <strain evidence="2">IBCAS-2021</strain>
        <tissue evidence="2">Leaf</tissue>
    </source>
</reference>